<dbReference type="SFLD" id="SFLDG00358">
    <property type="entry name" value="Main_(cytGST)"/>
    <property type="match status" value="1"/>
</dbReference>
<dbReference type="CDD" id="cd00299">
    <property type="entry name" value="GST_C_family"/>
    <property type="match status" value="1"/>
</dbReference>
<dbReference type="InterPro" id="IPR004045">
    <property type="entry name" value="Glutathione_S-Trfase_N"/>
</dbReference>
<evidence type="ECO:0000313" key="3">
    <source>
        <dbReference type="Proteomes" id="UP000807306"/>
    </source>
</evidence>
<accession>A0A9P6JPL0</accession>
<dbReference type="PANTHER" id="PTHR43968">
    <property type="match status" value="1"/>
</dbReference>
<gene>
    <name evidence="2" type="ORF">CPB83DRAFT_855868</name>
</gene>
<feature type="domain" description="GST N-terminal" evidence="1">
    <location>
        <begin position="3"/>
        <end position="94"/>
    </location>
</feature>
<sequence>MTGQITLYSSKTCPWAQRTEITLQESQLPYKRFEIGLKDKPEWYAPKINPASKVPAIAYGGPNVPADQPSASSHKIAESGVIIEFIADLSKDVQLLPKDPIQRAQARFFIQTVAYKVYESYFIPIKSGTDPASLLEAIQVLQDFLPSEGYAIGEWSIADAAVTPFLARAEVAFSNDLGTYEPGRGQAVWAKLEQEPQYERFRKYLADVKGRKSFQNTWDAEHMKNAYIGHFSRTSTA</sequence>
<dbReference type="InterPro" id="IPR036249">
    <property type="entry name" value="Thioredoxin-like_sf"/>
</dbReference>
<protein>
    <recommendedName>
        <fullName evidence="1">GST N-terminal domain-containing protein</fullName>
    </recommendedName>
</protein>
<dbReference type="OrthoDB" id="202840at2759"/>
<dbReference type="SFLD" id="SFLDS00019">
    <property type="entry name" value="Glutathione_Transferase_(cytos"/>
    <property type="match status" value="1"/>
</dbReference>
<proteinExistence type="predicted"/>
<evidence type="ECO:0000259" key="1">
    <source>
        <dbReference type="PROSITE" id="PS50404"/>
    </source>
</evidence>
<dbReference type="InterPro" id="IPR036282">
    <property type="entry name" value="Glutathione-S-Trfase_C_sf"/>
</dbReference>
<dbReference type="Gene3D" id="1.20.1050.10">
    <property type="match status" value="1"/>
</dbReference>
<dbReference type="Gene3D" id="3.40.30.10">
    <property type="entry name" value="Glutaredoxin"/>
    <property type="match status" value="1"/>
</dbReference>
<dbReference type="SUPFAM" id="SSF52833">
    <property type="entry name" value="Thioredoxin-like"/>
    <property type="match status" value="1"/>
</dbReference>
<dbReference type="Pfam" id="PF13409">
    <property type="entry name" value="GST_N_2"/>
    <property type="match status" value="1"/>
</dbReference>
<dbReference type="PROSITE" id="PS50404">
    <property type="entry name" value="GST_NTER"/>
    <property type="match status" value="1"/>
</dbReference>
<dbReference type="CDD" id="cd00570">
    <property type="entry name" value="GST_N_family"/>
    <property type="match status" value="1"/>
</dbReference>
<dbReference type="InterPro" id="IPR050983">
    <property type="entry name" value="GST_Omega/HSP26"/>
</dbReference>
<dbReference type="AlphaFoldDB" id="A0A9P6JPL0"/>
<keyword evidence="3" id="KW-1185">Reference proteome</keyword>
<evidence type="ECO:0000313" key="2">
    <source>
        <dbReference type="EMBL" id="KAF9527690.1"/>
    </source>
</evidence>
<dbReference type="InterPro" id="IPR040079">
    <property type="entry name" value="Glutathione_S-Trfase"/>
</dbReference>
<comment type="caution">
    <text evidence="2">The sequence shown here is derived from an EMBL/GenBank/DDBJ whole genome shotgun (WGS) entry which is preliminary data.</text>
</comment>
<reference evidence="2" key="1">
    <citation type="submission" date="2020-11" db="EMBL/GenBank/DDBJ databases">
        <authorList>
            <consortium name="DOE Joint Genome Institute"/>
            <person name="Ahrendt S."/>
            <person name="Riley R."/>
            <person name="Andreopoulos W."/>
            <person name="Labutti K."/>
            <person name="Pangilinan J."/>
            <person name="Ruiz-Duenas F.J."/>
            <person name="Barrasa J.M."/>
            <person name="Sanchez-Garcia M."/>
            <person name="Camarero S."/>
            <person name="Miyauchi S."/>
            <person name="Serrano A."/>
            <person name="Linde D."/>
            <person name="Babiker R."/>
            <person name="Drula E."/>
            <person name="Ayuso-Fernandez I."/>
            <person name="Pacheco R."/>
            <person name="Padilla G."/>
            <person name="Ferreira P."/>
            <person name="Barriuso J."/>
            <person name="Kellner H."/>
            <person name="Castanera R."/>
            <person name="Alfaro M."/>
            <person name="Ramirez L."/>
            <person name="Pisabarro A.G."/>
            <person name="Kuo A."/>
            <person name="Tritt A."/>
            <person name="Lipzen A."/>
            <person name="He G."/>
            <person name="Yan M."/>
            <person name="Ng V."/>
            <person name="Cullen D."/>
            <person name="Martin F."/>
            <person name="Rosso M.-N."/>
            <person name="Henrissat B."/>
            <person name="Hibbett D."/>
            <person name="Martinez A.T."/>
            <person name="Grigoriev I.V."/>
        </authorList>
    </citation>
    <scope>NUCLEOTIDE SEQUENCE</scope>
    <source>
        <strain evidence="2">CBS 506.95</strain>
    </source>
</reference>
<dbReference type="GO" id="GO:0005737">
    <property type="term" value="C:cytoplasm"/>
    <property type="evidence" value="ECO:0007669"/>
    <property type="project" value="TreeGrafter"/>
</dbReference>
<organism evidence="2 3">
    <name type="scientific">Crepidotus variabilis</name>
    <dbReference type="NCBI Taxonomy" id="179855"/>
    <lineage>
        <taxon>Eukaryota</taxon>
        <taxon>Fungi</taxon>
        <taxon>Dikarya</taxon>
        <taxon>Basidiomycota</taxon>
        <taxon>Agaricomycotina</taxon>
        <taxon>Agaricomycetes</taxon>
        <taxon>Agaricomycetidae</taxon>
        <taxon>Agaricales</taxon>
        <taxon>Agaricineae</taxon>
        <taxon>Crepidotaceae</taxon>
        <taxon>Crepidotus</taxon>
    </lineage>
</organism>
<name>A0A9P6JPL0_9AGAR</name>
<dbReference type="Proteomes" id="UP000807306">
    <property type="component" value="Unassembled WGS sequence"/>
</dbReference>
<dbReference type="SUPFAM" id="SSF47616">
    <property type="entry name" value="GST C-terminal domain-like"/>
    <property type="match status" value="1"/>
</dbReference>
<dbReference type="EMBL" id="MU157859">
    <property type="protein sequence ID" value="KAF9527690.1"/>
    <property type="molecule type" value="Genomic_DNA"/>
</dbReference>
<dbReference type="PANTHER" id="PTHR43968:SF6">
    <property type="entry name" value="GLUTATHIONE S-TRANSFERASE OMEGA"/>
    <property type="match status" value="1"/>
</dbReference>